<dbReference type="InterPro" id="IPR014887">
    <property type="entry name" value="HIF-1_CTAD"/>
</dbReference>
<keyword evidence="3" id="KW-0832">Ubl conjugation</keyword>
<dbReference type="Gene3D" id="3.30.450.20">
    <property type="entry name" value="PAS domain"/>
    <property type="match status" value="2"/>
</dbReference>
<evidence type="ECO:0000256" key="7">
    <source>
        <dbReference type="ARBA" id="ARBA00023163"/>
    </source>
</evidence>
<dbReference type="NCBIfam" id="TIGR00229">
    <property type="entry name" value="sensory_box"/>
    <property type="match status" value="1"/>
</dbReference>
<evidence type="ECO:0000259" key="12">
    <source>
        <dbReference type="SMART" id="SM00353"/>
    </source>
</evidence>
<protein>
    <submittedName>
        <fullName evidence="13">Hypoxia-inducible factor 1</fullName>
    </submittedName>
</protein>
<proteinExistence type="evidence at transcript level"/>
<dbReference type="SUPFAM" id="SSF47459">
    <property type="entry name" value="HLH, helix-loop-helix DNA-binding domain"/>
    <property type="match status" value="1"/>
</dbReference>
<organism evidence="13">
    <name type="scientific">Tubulanus polymorphus</name>
    <dbReference type="NCBI Taxonomy" id="672921"/>
    <lineage>
        <taxon>Eukaryota</taxon>
        <taxon>Metazoa</taxon>
        <taxon>Spiralia</taxon>
        <taxon>Lophotrochozoa</taxon>
        <taxon>Nemertea</taxon>
        <taxon>Palaeonemertea</taxon>
        <taxon>Tubulaniformes</taxon>
        <taxon>Tubulanidae</taxon>
        <taxon>Tubulanus</taxon>
    </lineage>
</organism>
<evidence type="ECO:0000256" key="3">
    <source>
        <dbReference type="ARBA" id="ARBA00022843"/>
    </source>
</evidence>
<dbReference type="SMART" id="SM00086">
    <property type="entry name" value="PAC"/>
    <property type="match status" value="1"/>
</dbReference>
<dbReference type="InterPro" id="IPR000014">
    <property type="entry name" value="PAS"/>
</dbReference>
<name>A0AA96HC20_9BILA</name>
<dbReference type="SMART" id="SM00091">
    <property type="entry name" value="PAS"/>
    <property type="match status" value="2"/>
</dbReference>
<evidence type="ECO:0000256" key="2">
    <source>
        <dbReference type="ARBA" id="ARBA00022737"/>
    </source>
</evidence>
<evidence type="ECO:0000256" key="1">
    <source>
        <dbReference type="ARBA" id="ARBA00004123"/>
    </source>
</evidence>
<evidence type="ECO:0000256" key="4">
    <source>
        <dbReference type="ARBA" id="ARBA00023015"/>
    </source>
</evidence>
<dbReference type="SMART" id="SM00353">
    <property type="entry name" value="HLH"/>
    <property type="match status" value="1"/>
</dbReference>
<keyword evidence="9" id="KW-0379">Hydroxylation</keyword>
<dbReference type="AlphaFoldDB" id="A0AA96HC20"/>
<dbReference type="Pfam" id="PF14598">
    <property type="entry name" value="PAS_11"/>
    <property type="match status" value="1"/>
</dbReference>
<dbReference type="InterPro" id="IPR036638">
    <property type="entry name" value="HLH_DNA-bd_sf"/>
</dbReference>
<dbReference type="Pfam" id="PF23171">
    <property type="entry name" value="bHLH_HIF1A"/>
    <property type="match status" value="1"/>
</dbReference>
<evidence type="ECO:0000256" key="9">
    <source>
        <dbReference type="ARBA" id="ARBA00023278"/>
    </source>
</evidence>
<dbReference type="SUPFAM" id="SSF55785">
    <property type="entry name" value="PYP-like sensor domain (PAS domain)"/>
    <property type="match status" value="2"/>
</dbReference>
<evidence type="ECO:0000256" key="10">
    <source>
        <dbReference type="SAM" id="MobiDB-lite"/>
    </source>
</evidence>
<feature type="domain" description="PAS" evidence="11">
    <location>
        <begin position="252"/>
        <end position="318"/>
    </location>
</feature>
<dbReference type="CDD" id="cd00130">
    <property type="entry name" value="PAS"/>
    <property type="match status" value="2"/>
</dbReference>
<dbReference type="CDD" id="cd11433">
    <property type="entry name" value="bHLH-PAS_HIF"/>
    <property type="match status" value="1"/>
</dbReference>
<dbReference type="InterPro" id="IPR035965">
    <property type="entry name" value="PAS-like_dom_sf"/>
</dbReference>
<dbReference type="GO" id="GO:0046983">
    <property type="term" value="F:protein dimerization activity"/>
    <property type="evidence" value="ECO:0007669"/>
    <property type="project" value="InterPro"/>
</dbReference>
<accession>A0AA96HC20</accession>
<dbReference type="GO" id="GO:0005634">
    <property type="term" value="C:nucleus"/>
    <property type="evidence" value="ECO:0007669"/>
    <property type="project" value="UniProtKB-SubCell"/>
</dbReference>
<evidence type="ECO:0000256" key="5">
    <source>
        <dbReference type="ARBA" id="ARBA00023125"/>
    </source>
</evidence>
<evidence type="ECO:0000313" key="13">
    <source>
        <dbReference type="EMBL" id="WNN25275.1"/>
    </source>
</evidence>
<dbReference type="GO" id="GO:0071456">
    <property type="term" value="P:cellular response to hypoxia"/>
    <property type="evidence" value="ECO:0007669"/>
    <property type="project" value="TreeGrafter"/>
</dbReference>
<comment type="subcellular location">
    <subcellularLocation>
        <location evidence="1">Nucleus</location>
    </subcellularLocation>
</comment>
<feature type="region of interest" description="Disordered" evidence="10">
    <location>
        <begin position="25"/>
        <end position="52"/>
    </location>
</feature>
<feature type="compositionally biased region" description="Basic and acidic residues" evidence="10">
    <location>
        <begin position="26"/>
        <end position="52"/>
    </location>
</feature>
<dbReference type="InterPro" id="IPR001610">
    <property type="entry name" value="PAC"/>
</dbReference>
<evidence type="ECO:0000259" key="11">
    <source>
        <dbReference type="SMART" id="SM00091"/>
    </source>
</evidence>
<dbReference type="FunFam" id="4.10.280.10:FF:000076">
    <property type="entry name" value="hypoxia-inducible factor 3-alpha isoform X1"/>
    <property type="match status" value="1"/>
</dbReference>
<dbReference type="FunFam" id="3.30.450.20:FF:000015">
    <property type="entry name" value="Hypoxia-inducible factor 1-alpha isoform 1"/>
    <property type="match status" value="1"/>
</dbReference>
<sequence length="747" mass="84323">MCGKGRPKSVFCGCKDADEWNMINRNETDKQDKRCNSSVRNTEKRKEKSRDAARCRRGKETEIFTELADQLPIPQGCVISQLDKASIMRLAISYLKIRTILGTADCPKDDDVNDFSDEDDLKYEQQYLKAMNGFLMVVEKDGDMIYVSDNVKKYFGIPQVDIIGLSIYEFSHPCDHDEIREMLLEKPHQLENSTDERQFFMRMKCTLTNKGKNVNLKSATYKVVRCQGHMLPVDQKILGHCVVLVGEPIPHPSNINMPLDSKTFLSKHNMGMKFIYCDERISKLLGYNSDELVGKSVYEYHHASDGDENEKAFKNLFSKGQATTHQYRFLAKGGGFAWLITQASVIYNTQTQKPQSVACLNYVISEIIEPGLILSQIQISEEKDKDEPPAIVMSTDKIFVQRTKDMEKDFFMPKDQTSLDLDDLTHLAPTAGDVCIPLGFPSSPNTLLNDFEKQKTNDNPDEEELVALSIKTEPFLPLDLTDCSRDCCTSPESDISDSSPVLVSPISPPSAREFVPGIMVDKENAPRTPPRMCESPIDSLDYEKRAPFIPDDDWMFTPATHSIFKNPPPEIIMKPQKPKHMMTLSTMLRPPDTSSIVKDKITRTIDLTKYTLSTAKNQLKLIQQKRQTVGRRLAADGTQTGQTRKSTGEADERPKTERIIGSSGGSVLMNLLLRGEDRNHGYTVESLLPQHSNVRVSAMKRKHSAEGNMLPQITRRDAEVNAPMPVFEDYLLRGQDLLSALDLVDII</sequence>
<feature type="domain" description="BHLH" evidence="12">
    <location>
        <begin position="50"/>
        <end position="106"/>
    </location>
</feature>
<feature type="domain" description="PAS" evidence="11">
    <location>
        <begin position="122"/>
        <end position="188"/>
    </location>
</feature>
<dbReference type="InterPro" id="IPR011598">
    <property type="entry name" value="bHLH_dom"/>
</dbReference>
<dbReference type="GO" id="GO:0000981">
    <property type="term" value="F:DNA-binding transcription factor activity, RNA polymerase II-specific"/>
    <property type="evidence" value="ECO:0007669"/>
    <property type="project" value="TreeGrafter"/>
</dbReference>
<dbReference type="PANTHER" id="PTHR23043">
    <property type="entry name" value="HYPOXIA-INDUCIBLE FACTOR 1 ALPHA"/>
    <property type="match status" value="1"/>
</dbReference>
<feature type="region of interest" description="Disordered" evidence="10">
    <location>
        <begin position="629"/>
        <end position="655"/>
    </location>
</feature>
<keyword evidence="7" id="KW-0804">Transcription</keyword>
<keyword evidence="5" id="KW-0238">DNA-binding</keyword>
<evidence type="ECO:0000256" key="6">
    <source>
        <dbReference type="ARBA" id="ARBA00023159"/>
    </source>
</evidence>
<dbReference type="Pfam" id="PF08778">
    <property type="entry name" value="HIF-1a_CTAD"/>
    <property type="match status" value="1"/>
</dbReference>
<keyword evidence="6" id="KW-0010">Activator</keyword>
<dbReference type="Pfam" id="PF00989">
    <property type="entry name" value="PAS"/>
    <property type="match status" value="1"/>
</dbReference>
<keyword evidence="2" id="KW-0677">Repeat</keyword>
<dbReference type="EMBL" id="OQ355010">
    <property type="protein sequence ID" value="WNN25275.1"/>
    <property type="molecule type" value="mRNA"/>
</dbReference>
<keyword evidence="8" id="KW-0539">Nucleus</keyword>
<evidence type="ECO:0000256" key="8">
    <source>
        <dbReference type="ARBA" id="ARBA00023242"/>
    </source>
</evidence>
<keyword evidence="4" id="KW-0805">Transcription regulation</keyword>
<dbReference type="PANTHER" id="PTHR23043:SF17">
    <property type="entry name" value="PROTEIN SIMILAR"/>
    <property type="match status" value="1"/>
</dbReference>
<feature type="compositionally biased region" description="Basic and acidic residues" evidence="10">
    <location>
        <begin position="646"/>
        <end position="655"/>
    </location>
</feature>
<dbReference type="GO" id="GO:0000977">
    <property type="term" value="F:RNA polymerase II transcription regulatory region sequence-specific DNA binding"/>
    <property type="evidence" value="ECO:0007669"/>
    <property type="project" value="TreeGrafter"/>
</dbReference>
<dbReference type="InterPro" id="IPR013767">
    <property type="entry name" value="PAS_fold"/>
</dbReference>
<reference evidence="13" key="1">
    <citation type="journal article" date="2023" name="Geobiology">
        <title>Divergence time estimates for the hypoxia-inducible factor-1 alpha (HIF1a) reveal an ancient emergence of animals in low-oxygen environments.</title>
        <authorList>
            <person name="Belato F.A."/>
            <person name="Mello B."/>
            <person name="Coates C.J."/>
            <person name="Halanych K.M."/>
            <person name="Brown F.D."/>
            <person name="Morandini A.C."/>
            <person name="Leme J.M."/>
            <person name="Trindade R.I.F."/>
            <person name="Costa-Paiva E.M."/>
        </authorList>
    </citation>
    <scope>NUCLEOTIDE SEQUENCE</scope>
    <source>
        <strain evidence="13">Tubul1</strain>
    </source>
</reference>